<evidence type="ECO:0000256" key="4">
    <source>
        <dbReference type="ARBA" id="ARBA00022691"/>
    </source>
</evidence>
<evidence type="ECO:0000256" key="9">
    <source>
        <dbReference type="ARBA" id="ARBA00047870"/>
    </source>
</evidence>
<keyword evidence="7" id="KW-0539">Nucleus</keyword>
<gene>
    <name evidence="10" type="ORF">MFIFM68171_09684</name>
</gene>
<reference evidence="10 11" key="1">
    <citation type="submission" date="2024-09" db="EMBL/GenBank/DDBJ databases">
        <title>Itraconazole resistance in Madurella fahalii resulting from another homologue of gene encoding cytochrome P450 14-alpha sterol demethylase (CYP51).</title>
        <authorList>
            <person name="Yoshioka I."/>
            <person name="Fahal A.H."/>
            <person name="Kaneko S."/>
            <person name="Yaguchi T."/>
        </authorList>
    </citation>
    <scope>NUCLEOTIDE SEQUENCE [LARGE SCALE GENOMIC DNA]</scope>
    <source>
        <strain evidence="10 11">IFM 68171</strain>
    </source>
</reference>
<keyword evidence="11" id="KW-1185">Reference proteome</keyword>
<evidence type="ECO:0000256" key="5">
    <source>
        <dbReference type="ARBA" id="ARBA00023015"/>
    </source>
</evidence>
<comment type="similarity">
    <text evidence="8">Belongs to the methyltransferase superfamily. LaeA methyltransferase family.</text>
</comment>
<dbReference type="PANTHER" id="PTHR43591:SF30">
    <property type="entry name" value="PROTEIN-METHIONINE METHYLTRANSFERASE LAEA"/>
    <property type="match status" value="1"/>
</dbReference>
<dbReference type="InterPro" id="IPR029063">
    <property type="entry name" value="SAM-dependent_MTases_sf"/>
</dbReference>
<comment type="catalytic activity">
    <reaction evidence="9">
        <text>L-methionyl-[protein] + S-adenosyl-L-methionine = S-methyl-L-methionyl-[protein] + S-adenosyl-L-homocysteine</text>
        <dbReference type="Rhea" id="RHEA:60560"/>
        <dbReference type="Rhea" id="RHEA-COMP:12313"/>
        <dbReference type="Rhea" id="RHEA-COMP:15592"/>
        <dbReference type="ChEBI" id="CHEBI:16044"/>
        <dbReference type="ChEBI" id="CHEBI:57856"/>
        <dbReference type="ChEBI" id="CHEBI:59789"/>
        <dbReference type="ChEBI" id="CHEBI:142742"/>
    </reaction>
    <physiologicalReaction direction="left-to-right" evidence="9">
        <dbReference type="Rhea" id="RHEA:60561"/>
    </physiologicalReaction>
</comment>
<evidence type="ECO:0000313" key="10">
    <source>
        <dbReference type="EMBL" id="GAB1319474.1"/>
    </source>
</evidence>
<keyword evidence="4" id="KW-0949">S-adenosyl-L-methionine</keyword>
<evidence type="ECO:0008006" key="12">
    <source>
        <dbReference type="Google" id="ProtNLM"/>
    </source>
</evidence>
<keyword evidence="5" id="KW-0805">Transcription regulation</keyword>
<dbReference type="Pfam" id="PF13489">
    <property type="entry name" value="Methyltransf_23"/>
    <property type="match status" value="1"/>
</dbReference>
<evidence type="ECO:0000313" key="11">
    <source>
        <dbReference type="Proteomes" id="UP001628179"/>
    </source>
</evidence>
<comment type="caution">
    <text evidence="10">The sequence shown here is derived from an EMBL/GenBank/DDBJ whole genome shotgun (WGS) entry which is preliminary data.</text>
</comment>
<keyword evidence="6" id="KW-0804">Transcription</keyword>
<evidence type="ECO:0000256" key="2">
    <source>
        <dbReference type="ARBA" id="ARBA00022603"/>
    </source>
</evidence>
<evidence type="ECO:0000256" key="8">
    <source>
        <dbReference type="ARBA" id="ARBA00038158"/>
    </source>
</evidence>
<dbReference type="CDD" id="cd02440">
    <property type="entry name" value="AdoMet_MTases"/>
    <property type="match status" value="1"/>
</dbReference>
<dbReference type="RefSeq" id="XP_070921204.1">
    <property type="nucleotide sequence ID" value="XM_071065103.1"/>
</dbReference>
<name>A0ABQ0GP15_9PEZI</name>
<dbReference type="EMBL" id="BAAFSV010000005">
    <property type="protein sequence ID" value="GAB1319474.1"/>
    <property type="molecule type" value="Genomic_DNA"/>
</dbReference>
<comment type="subcellular location">
    <subcellularLocation>
        <location evidence="1">Nucleus</location>
    </subcellularLocation>
</comment>
<keyword evidence="2" id="KW-0489">Methyltransferase</keyword>
<dbReference type="Gene3D" id="3.40.50.150">
    <property type="entry name" value="Vaccinia Virus protein VP39"/>
    <property type="match status" value="1"/>
</dbReference>
<dbReference type="GeneID" id="98180426"/>
<dbReference type="SUPFAM" id="SSF53335">
    <property type="entry name" value="S-adenosyl-L-methionine-dependent methyltransferases"/>
    <property type="match status" value="1"/>
</dbReference>
<evidence type="ECO:0000256" key="1">
    <source>
        <dbReference type="ARBA" id="ARBA00004123"/>
    </source>
</evidence>
<keyword evidence="3" id="KW-0808">Transferase</keyword>
<evidence type="ECO:0000256" key="3">
    <source>
        <dbReference type="ARBA" id="ARBA00022679"/>
    </source>
</evidence>
<protein>
    <recommendedName>
        <fullName evidence="12">Methyltransferase LaeA</fullName>
    </recommendedName>
</protein>
<proteinExistence type="inferred from homology"/>
<accession>A0ABQ0GP15</accession>
<evidence type="ECO:0000256" key="6">
    <source>
        <dbReference type="ARBA" id="ARBA00023163"/>
    </source>
</evidence>
<dbReference type="Proteomes" id="UP001628179">
    <property type="component" value="Unassembled WGS sequence"/>
</dbReference>
<dbReference type="PANTHER" id="PTHR43591">
    <property type="entry name" value="METHYLTRANSFERASE"/>
    <property type="match status" value="1"/>
</dbReference>
<evidence type="ECO:0000256" key="7">
    <source>
        <dbReference type="ARBA" id="ARBA00023242"/>
    </source>
</evidence>
<organism evidence="10 11">
    <name type="scientific">Madurella fahalii</name>
    <dbReference type="NCBI Taxonomy" id="1157608"/>
    <lineage>
        <taxon>Eukaryota</taxon>
        <taxon>Fungi</taxon>
        <taxon>Dikarya</taxon>
        <taxon>Ascomycota</taxon>
        <taxon>Pezizomycotina</taxon>
        <taxon>Sordariomycetes</taxon>
        <taxon>Sordariomycetidae</taxon>
        <taxon>Sordariales</taxon>
        <taxon>Sordariales incertae sedis</taxon>
        <taxon>Madurella</taxon>
    </lineage>
</organism>
<sequence>MSAHSGLGAVPSNRTYQDVYIENGRWYGTYRKGKYMFPVDETELERLDVFHKIFQVARKDVLHSAPLYNQEAPQILDLGCGTGIWGIDLADKYPSGSCMGLDLNYVQPEFIPANIRFIQQDIEVPWQHLKPGTWDLIYIRMLNGSIANWPRLYTEANRHLRPSYGYIEQVEIDWNPRSDDGSLQRDSYIVQWANELLDAMDSFGRPLRMDSNLTKQRLAEAGFVDIKEEVIKMAVNGWPTDAHSRDIGRWFNLGLSLSYQPLSLAPLSRGRNKAPAEIYELIEKIKAEVHSVSLHAYCTLHIFTARKPG</sequence>